<reference evidence="3 4" key="1">
    <citation type="submission" date="2015-04" db="EMBL/GenBank/DDBJ databases">
        <authorList>
            <person name="Heijne W.H."/>
            <person name="Fedorova N.D."/>
            <person name="Nierman W.C."/>
            <person name="Vollebregt A.W."/>
            <person name="Zhao Z."/>
            <person name="Wu L."/>
            <person name="Kumar M."/>
            <person name="Stam H."/>
            <person name="van den Berg M.A."/>
            <person name="Pel H.J."/>
        </authorList>
    </citation>
    <scope>NUCLEOTIDE SEQUENCE [LARGE SCALE GENOMIC DNA]</scope>
    <source>
        <strain evidence="3 4">CBS 393.64</strain>
    </source>
</reference>
<dbReference type="GeneID" id="25314114"/>
<dbReference type="STRING" id="1408163.A0A0F4Z151"/>
<dbReference type="AlphaFoldDB" id="A0A0F4Z151"/>
<dbReference type="InterPro" id="IPR036047">
    <property type="entry name" value="F-box-like_dom_sf"/>
</dbReference>
<feature type="domain" description="F-box" evidence="2">
    <location>
        <begin position="19"/>
        <end position="64"/>
    </location>
</feature>
<evidence type="ECO:0000313" key="3">
    <source>
        <dbReference type="EMBL" id="KKA24224.1"/>
    </source>
</evidence>
<protein>
    <submittedName>
        <fullName evidence="3">F-box domain-containing protein</fullName>
    </submittedName>
</protein>
<feature type="compositionally biased region" description="Polar residues" evidence="1">
    <location>
        <begin position="659"/>
        <end position="684"/>
    </location>
</feature>
<evidence type="ECO:0000256" key="1">
    <source>
        <dbReference type="SAM" id="MobiDB-lite"/>
    </source>
</evidence>
<evidence type="ECO:0000259" key="2">
    <source>
        <dbReference type="PROSITE" id="PS50181"/>
    </source>
</evidence>
<feature type="region of interest" description="Disordered" evidence="1">
    <location>
        <begin position="463"/>
        <end position="518"/>
    </location>
</feature>
<keyword evidence="4" id="KW-1185">Reference proteome</keyword>
<feature type="compositionally biased region" description="Low complexity" evidence="1">
    <location>
        <begin position="344"/>
        <end position="362"/>
    </location>
</feature>
<feature type="region of interest" description="Disordered" evidence="1">
    <location>
        <begin position="633"/>
        <end position="699"/>
    </location>
</feature>
<dbReference type="Gene3D" id="1.20.1280.50">
    <property type="match status" value="1"/>
</dbReference>
<feature type="region of interest" description="Disordered" evidence="1">
    <location>
        <begin position="1"/>
        <end position="20"/>
    </location>
</feature>
<feature type="compositionally biased region" description="Acidic residues" evidence="1">
    <location>
        <begin position="636"/>
        <end position="658"/>
    </location>
</feature>
<organism evidence="3 4">
    <name type="scientific">Rasamsonia emersonii (strain ATCC 16479 / CBS 393.64 / IMI 116815)</name>
    <dbReference type="NCBI Taxonomy" id="1408163"/>
    <lineage>
        <taxon>Eukaryota</taxon>
        <taxon>Fungi</taxon>
        <taxon>Dikarya</taxon>
        <taxon>Ascomycota</taxon>
        <taxon>Pezizomycotina</taxon>
        <taxon>Eurotiomycetes</taxon>
        <taxon>Eurotiomycetidae</taxon>
        <taxon>Eurotiales</taxon>
        <taxon>Trichocomaceae</taxon>
        <taxon>Rasamsonia</taxon>
    </lineage>
</organism>
<name>A0A0F4Z151_RASE3</name>
<dbReference type="SUPFAM" id="SSF81383">
    <property type="entry name" value="F-box domain"/>
    <property type="match status" value="1"/>
</dbReference>
<dbReference type="RefSeq" id="XP_013330836.1">
    <property type="nucleotide sequence ID" value="XM_013475382.1"/>
</dbReference>
<feature type="compositionally biased region" description="Polar residues" evidence="1">
    <location>
        <begin position="472"/>
        <end position="489"/>
    </location>
</feature>
<evidence type="ECO:0000313" key="4">
    <source>
        <dbReference type="Proteomes" id="UP000053958"/>
    </source>
</evidence>
<feature type="compositionally biased region" description="Basic and acidic residues" evidence="1">
    <location>
        <begin position="544"/>
        <end position="561"/>
    </location>
</feature>
<accession>A0A0F4Z151</accession>
<dbReference type="PROSITE" id="PS50181">
    <property type="entry name" value="FBOX"/>
    <property type="match status" value="1"/>
</dbReference>
<proteinExistence type="predicted"/>
<dbReference type="OrthoDB" id="4200124at2759"/>
<feature type="region of interest" description="Disordered" evidence="1">
    <location>
        <begin position="344"/>
        <end position="366"/>
    </location>
</feature>
<feature type="region of interest" description="Disordered" evidence="1">
    <location>
        <begin position="535"/>
        <end position="565"/>
    </location>
</feature>
<sequence>MSAWQDNQGSASSSAKQEKPTLATLPSETLKIIFSYARPKDLASLARVSRAFRDFAAAQLYRSLSHVFTDDEKKDGQLSVDYLAAILETLTTADYNYARFIKEISIDTDTESSAEQAIREFKYDYSCGKFLNTLIFATLKKVTALETFRWNVRVEIGQSVFLILSKISTLQNLHVRLQPGPSLHSLSITKAVNNPPPPPTAIPHSHQTPQFITQTHNNNVVFVPAPSAYLPPPKSTSAGKNVKPARRLGISKPTVEPHNFSRFSGLRSLAVLDIDSYEYIPEIAACVSSCSASLKSLKISFSENLALKARGKAGTEISDIETVEDAVSDDFGFQAPPPPLPPISNTGNAFAATTSSSSSSTNHVDARKERAAQEKTLARIFGLDKQDPDQKLLDESFERAITAAYKESQAAARAFLKRDQDRLFVRKLKDITAEIRSDMSSAKGYSAKSLKALEKMEKAASKYLEREDTNESLRSANGSFSQEGKSTKVNVAAPGESSHSHYVQPPGDVGHAPTNPSDGHYFDYLEKVLDNSPHPPAFPFNWNDTKEEVPTPDSKSEDQNTHTDVSPLTELVEQSAQPETVHIEDVLDDDNAFVTPKMYDGVAESALSGTSKPSGVFEGQKNTQEDALSDVVDMEHPDDDGDSGDDQEPAEDGGEWNYDETQGSASKTPVTHNATDNQHNASTSKGKEPVRNGINNSDEGKWDYKKDIQKYLREHHGLPLESLSIHLIPVKASVLVKAVDICNLKHLSLLNVGMQSHFWGTLAKLGHPLSLTSIHTDNVTQSFLHFLSSHHGLVELFLLERNRKSKLAGSLRTTVGIEHIRKQALKKHAGTLRRLVIRNDDSDGWALNPKSILTLVKLGVNLEELMIGLTSANLHLFMQHISRLRSLFALHILYHGQSRDVHVVREMRFSIADTIVHCPTLPVEYVGVCYAVHVPSSDLVTQLRRTVGKPRVEPQTAISSRAMTDIKGKGKAKADLEPDHDVALMEEFLDEWAIEDSEDELESWEENSPIVKMDVKMSDVVGVKMWEKEIWRLKL</sequence>
<dbReference type="EMBL" id="LASV01000072">
    <property type="protein sequence ID" value="KKA24224.1"/>
    <property type="molecule type" value="Genomic_DNA"/>
</dbReference>
<comment type="caution">
    <text evidence="3">The sequence shown here is derived from an EMBL/GenBank/DDBJ whole genome shotgun (WGS) entry which is preliminary data.</text>
</comment>
<gene>
    <name evidence="3" type="ORF">T310_1763</name>
</gene>
<dbReference type="Proteomes" id="UP000053958">
    <property type="component" value="Unassembled WGS sequence"/>
</dbReference>
<feature type="compositionally biased region" description="Polar residues" evidence="1">
    <location>
        <begin position="1"/>
        <end position="15"/>
    </location>
</feature>
<dbReference type="InterPro" id="IPR001810">
    <property type="entry name" value="F-box_dom"/>
</dbReference>
<dbReference type="Pfam" id="PF12937">
    <property type="entry name" value="F-box-like"/>
    <property type="match status" value="1"/>
</dbReference>